<name>C6F0X1_9RICK</name>
<evidence type="ECO:0000256" key="2">
    <source>
        <dbReference type="ARBA" id="ARBA00022741"/>
    </source>
</evidence>
<keyword evidence="3" id="KW-0067">ATP-binding</keyword>
<dbReference type="InterPro" id="IPR027413">
    <property type="entry name" value="GROEL-like_equatorial_sf"/>
</dbReference>
<reference evidence="8" key="1">
    <citation type="journal article" date="2009" name="Int. J. Parasitol.">
        <title>An endosymbiotic bacterium in a plant-parasitic nematode: member of a new Wolbachia supergroup.</title>
        <authorList>
            <person name="Haegeman A."/>
            <person name="Vanholme B."/>
            <person name="Jacob J."/>
            <person name="Vandekerckhove T.T."/>
            <person name="Claeys M."/>
            <person name="Borgonie G."/>
            <person name="Gheysen G."/>
        </authorList>
    </citation>
    <scope>NUCLEOTIDE SEQUENCE</scope>
</reference>
<proteinExistence type="inferred from homology"/>
<accession>C6F0X1</accession>
<organism evidence="8">
    <name type="scientific">Wolbachia endosymbiont of Radopholus similis</name>
    <dbReference type="NCBI Taxonomy" id="573418"/>
    <lineage>
        <taxon>Bacteria</taxon>
        <taxon>Pseudomonadati</taxon>
        <taxon>Pseudomonadota</taxon>
        <taxon>Alphaproteobacteria</taxon>
        <taxon>Rickettsiales</taxon>
        <taxon>Anaplasmataceae</taxon>
        <taxon>Wolbachieae</taxon>
        <taxon>Wolbachia</taxon>
    </lineage>
</organism>
<dbReference type="PANTHER" id="PTHR45633">
    <property type="entry name" value="60 KDA HEAT SHOCK PROTEIN, MITOCHONDRIAL"/>
    <property type="match status" value="1"/>
</dbReference>
<dbReference type="NCBIfam" id="TIGR02348">
    <property type="entry name" value="GroEL"/>
    <property type="match status" value="1"/>
</dbReference>
<comment type="similarity">
    <text evidence="1 6">Belongs to the chaperonin (HSP60) family.</text>
</comment>
<dbReference type="InterPro" id="IPR027410">
    <property type="entry name" value="TCP-1-like_intermed_sf"/>
</dbReference>
<evidence type="ECO:0000256" key="7">
    <source>
        <dbReference type="RuleBase" id="RU000419"/>
    </source>
</evidence>
<dbReference type="SUPFAM" id="SSF52029">
    <property type="entry name" value="GroEL apical domain-like"/>
    <property type="match status" value="1"/>
</dbReference>
<dbReference type="NCBIfam" id="NF009487">
    <property type="entry name" value="PRK12849.1"/>
    <property type="match status" value="1"/>
</dbReference>
<dbReference type="NCBIfam" id="NF009489">
    <property type="entry name" value="PRK12851.1"/>
    <property type="match status" value="1"/>
</dbReference>
<dbReference type="EMBL" id="EU833484">
    <property type="protein sequence ID" value="ACJ26827.1"/>
    <property type="molecule type" value="Genomic_DNA"/>
</dbReference>
<evidence type="ECO:0000256" key="5">
    <source>
        <dbReference type="ARBA" id="ARBA00023235"/>
    </source>
</evidence>
<dbReference type="InterPro" id="IPR001844">
    <property type="entry name" value="Cpn60/GroEL"/>
</dbReference>
<evidence type="ECO:0000256" key="1">
    <source>
        <dbReference type="ARBA" id="ARBA00006607"/>
    </source>
</evidence>
<dbReference type="GO" id="GO:0016853">
    <property type="term" value="F:isomerase activity"/>
    <property type="evidence" value="ECO:0007669"/>
    <property type="project" value="UniProtKB-KW"/>
</dbReference>
<dbReference type="Pfam" id="PF00118">
    <property type="entry name" value="Cpn60_TCP1"/>
    <property type="match status" value="1"/>
</dbReference>
<keyword evidence="4" id="KW-0143">Chaperone</keyword>
<comment type="function">
    <text evidence="7">Together with its co-chaperonin GroES, plays an essential role in assisting protein folding. The GroEL-GroES system forms a nano-cage that allows encapsulation of the non-native substrate proteins and provides a physical environment optimized to promote and accelerate protein folding.</text>
</comment>
<keyword evidence="2" id="KW-0547">Nucleotide-binding</keyword>
<dbReference type="Gene3D" id="1.10.560.10">
    <property type="entry name" value="GroEL-like equatorial domain"/>
    <property type="match status" value="1"/>
</dbReference>
<evidence type="ECO:0000256" key="3">
    <source>
        <dbReference type="ARBA" id="ARBA00022840"/>
    </source>
</evidence>
<evidence type="ECO:0000313" key="8">
    <source>
        <dbReference type="EMBL" id="ACJ26827.1"/>
    </source>
</evidence>
<dbReference type="FunFam" id="3.50.7.10:FF:000001">
    <property type="entry name" value="60 kDa chaperonin"/>
    <property type="match status" value="1"/>
</dbReference>
<dbReference type="SMR" id="C6F0X1"/>
<dbReference type="SUPFAM" id="SSF54849">
    <property type="entry name" value="GroEL-intermediate domain like"/>
    <property type="match status" value="1"/>
</dbReference>
<comment type="subunit">
    <text evidence="7">Forms a cylinder of 14 subunits composed of two heptameric rings stacked back-to-back. Interacts with the co-chaperonin GroES.</text>
</comment>
<dbReference type="CDD" id="cd03344">
    <property type="entry name" value="GroEL"/>
    <property type="match status" value="1"/>
</dbReference>
<dbReference type="Gene3D" id="3.30.260.10">
    <property type="entry name" value="TCP-1-like chaperonin intermediate domain"/>
    <property type="match status" value="1"/>
</dbReference>
<dbReference type="GO" id="GO:0005524">
    <property type="term" value="F:ATP binding"/>
    <property type="evidence" value="ECO:0007669"/>
    <property type="project" value="UniProtKB-KW"/>
</dbReference>
<dbReference type="Gene3D" id="3.50.7.10">
    <property type="entry name" value="GroEL"/>
    <property type="match status" value="1"/>
</dbReference>
<protein>
    <recommendedName>
        <fullName evidence="7">60 kDa chaperonin</fullName>
    </recommendedName>
</protein>
<dbReference type="InterPro" id="IPR027409">
    <property type="entry name" value="GroEL-like_apical_dom_sf"/>
</dbReference>
<dbReference type="PRINTS" id="PR00298">
    <property type="entry name" value="CHAPERONIN60"/>
</dbReference>
<dbReference type="NCBIfam" id="NF009488">
    <property type="entry name" value="PRK12850.1"/>
    <property type="match status" value="1"/>
</dbReference>
<evidence type="ECO:0000256" key="6">
    <source>
        <dbReference type="RuleBase" id="RU000418"/>
    </source>
</evidence>
<dbReference type="SUPFAM" id="SSF48592">
    <property type="entry name" value="GroEL equatorial domain-like"/>
    <property type="match status" value="1"/>
</dbReference>
<evidence type="ECO:0000256" key="4">
    <source>
        <dbReference type="ARBA" id="ARBA00023186"/>
    </source>
</evidence>
<dbReference type="GO" id="GO:0140662">
    <property type="term" value="F:ATP-dependent protein folding chaperone"/>
    <property type="evidence" value="ECO:0007669"/>
    <property type="project" value="InterPro"/>
</dbReference>
<dbReference type="GO" id="GO:0042026">
    <property type="term" value="P:protein refolding"/>
    <property type="evidence" value="ECO:0007669"/>
    <property type="project" value="InterPro"/>
</dbReference>
<keyword evidence="5" id="KW-0413">Isomerase</keyword>
<dbReference type="NCBIfam" id="NF000592">
    <property type="entry name" value="PRK00013.1"/>
    <property type="match status" value="1"/>
</dbReference>
<gene>
    <name evidence="8" type="primary">groEL</name>
</gene>
<dbReference type="AlphaFoldDB" id="C6F0X1"/>
<sequence length="545" mass="58588">MANDIVSAELLRKGIREVALTLDSTVGITSGPKGLLVGINKPYGSTEITKDGYKVMKNIKPKDPLHASIASIFAQSCSQCNDKVGDGTTTSSILTNNMVMEALKPISAGSNRISIKNGMMIARNVVLKEIESMSRRISSDKAEEVAQVATISANGDKNIGQSIADAVKRVGKEGVITVEEGKSSKELDVDFNLGMQLERGYASPYFVTSDKMTGEFDNPYLLITEKKLSAIHPLIPILEATAKVGRPLVIIAEDIEGEALTALVLNRLQNRLKVAAIKAPGFGDRRKDMLEDIAILTGAKYVIKDELGIELEKLTLENLGTARRVVITRDHTIISNENSESDAVTRRISQLYSQIESSTSDYDKEKLRERIAKLTGGVAVLKVGGATEVEAKERKDRVEDALHATRAAVAEGIVPGGGVALLYAAAALDKLKCDNDEEQIGINIIKKVLSAPIRRSIKNAGLESAVIIDHLLKQNDRELIYNVETMNYANAFTAGVIDPAKVVRIAFETAISVASGLITTESMIVDIPEANNNAAAPMGGGMGDF</sequence>
<dbReference type="InterPro" id="IPR002423">
    <property type="entry name" value="Cpn60/GroEL/TCP-1"/>
</dbReference>